<proteinExistence type="predicted"/>
<dbReference type="InterPro" id="IPR027417">
    <property type="entry name" value="P-loop_NTPase"/>
</dbReference>
<evidence type="ECO:0000259" key="1">
    <source>
        <dbReference type="Pfam" id="PF09848"/>
    </source>
</evidence>
<feature type="domain" description="Schlafen group 3-like DNA/RNA helicase" evidence="1">
    <location>
        <begin position="233"/>
        <end position="438"/>
    </location>
</feature>
<dbReference type="PANTHER" id="PTHR11070:SF2">
    <property type="entry name" value="ATP-DEPENDENT DNA HELICASE SRS2"/>
    <property type="match status" value="1"/>
</dbReference>
<name>A0A9Q6MTW0_9STAP</name>
<dbReference type="AlphaFoldDB" id="A0A9Q6MTW0"/>
<reference evidence="3 4" key="1">
    <citation type="journal article" date="2016" name="Front. Microbiol.">
        <title>Comprehensive Phylogenetic Analysis of Bovine Non-aureus Staphylococci Species Based on Whole-Genome Sequencing.</title>
        <authorList>
            <person name="Naushad S."/>
            <person name="Barkema H.W."/>
            <person name="Luby C."/>
            <person name="Condas L.A."/>
            <person name="Nobrega D.B."/>
            <person name="Carson D.A."/>
            <person name="De Buck J."/>
        </authorList>
    </citation>
    <scope>NUCLEOTIDE SEQUENCE [LARGE SCALE GENOMIC DNA]</scope>
    <source>
        <strain evidence="3 4">SNUC 1231</strain>
    </source>
</reference>
<dbReference type="Pfam" id="PF09848">
    <property type="entry name" value="SLFN-g3_helicase"/>
    <property type="match status" value="1"/>
</dbReference>
<dbReference type="GO" id="GO:0003677">
    <property type="term" value="F:DNA binding"/>
    <property type="evidence" value="ECO:0007669"/>
    <property type="project" value="InterPro"/>
</dbReference>
<dbReference type="GO" id="GO:0043138">
    <property type="term" value="F:3'-5' DNA helicase activity"/>
    <property type="evidence" value="ECO:0007669"/>
    <property type="project" value="TreeGrafter"/>
</dbReference>
<dbReference type="Pfam" id="PF13538">
    <property type="entry name" value="UvrD_C_2"/>
    <property type="match status" value="1"/>
</dbReference>
<dbReference type="EMBL" id="PZFQ01000044">
    <property type="protein sequence ID" value="PTI74299.1"/>
    <property type="molecule type" value="Genomic_DNA"/>
</dbReference>
<comment type="caution">
    <text evidence="3">The sequence shown here is derived from an EMBL/GenBank/DDBJ whole genome shotgun (WGS) entry which is preliminary data.</text>
</comment>
<feature type="domain" description="UvrD-like helicase C-terminal" evidence="2">
    <location>
        <begin position="479"/>
        <end position="528"/>
    </location>
</feature>
<dbReference type="InterPro" id="IPR000212">
    <property type="entry name" value="DNA_helicase_UvrD/REP"/>
</dbReference>
<evidence type="ECO:0000313" key="3">
    <source>
        <dbReference type="EMBL" id="PTI74299.1"/>
    </source>
</evidence>
<dbReference type="InterPro" id="IPR018647">
    <property type="entry name" value="SLFN_3-like_DNA/RNA_helicase"/>
</dbReference>
<gene>
    <name evidence="3" type="ORF">BU058_11315</name>
</gene>
<accession>A0A9Q6MTW0</accession>
<organism evidence="3 4">
    <name type="scientific">Staphylococcus succinus</name>
    <dbReference type="NCBI Taxonomy" id="61015"/>
    <lineage>
        <taxon>Bacteria</taxon>
        <taxon>Bacillati</taxon>
        <taxon>Bacillota</taxon>
        <taxon>Bacilli</taxon>
        <taxon>Bacillales</taxon>
        <taxon>Staphylococcaceae</taxon>
        <taxon>Staphylococcus</taxon>
    </lineage>
</organism>
<dbReference type="SUPFAM" id="SSF52540">
    <property type="entry name" value="P-loop containing nucleoside triphosphate hydrolases"/>
    <property type="match status" value="1"/>
</dbReference>
<dbReference type="Proteomes" id="UP000241960">
    <property type="component" value="Unassembled WGS sequence"/>
</dbReference>
<protein>
    <recommendedName>
        <fullName evidence="5">DNA helicase</fullName>
    </recommendedName>
</protein>
<dbReference type="PANTHER" id="PTHR11070">
    <property type="entry name" value="UVRD / RECB / PCRA DNA HELICASE FAMILY MEMBER"/>
    <property type="match status" value="1"/>
</dbReference>
<evidence type="ECO:0008006" key="5">
    <source>
        <dbReference type="Google" id="ProtNLM"/>
    </source>
</evidence>
<sequence>MIPSYELQDIDFNGSRGEAILFKEFSELGNEYTIFHSVEWSDKKGNKVNAGEADFLIFNKDYGFISLEVKHGGIIGKEGELLQINRKTNVKKPINPMRQADNSTYKFRNIINNLNIENTYIPVYSMVWLTGVSSNNVKGNLPLKYFKNKNTFFSEHIFDVKRALETCFEFYGVQKHLIGKEVMNKIIDKIAPEFRAIPSMSNVIEENNYYFNRMTNEQNTLLDYLLEQEEAAIQGAAGTGKTMLAVEKAKRISEKDNVVFLCFNRFLVEFLRNQYSEELENVTFTNLNALVAKALHKEKIDEQDIVYFLSNTENYPNIWNFKHIIIDEGQDFKDSSIELLREISIIQESCFYVFFDKNQVIQQRDNLKWLADMDCKLLLSRNCRNTLQIAKTSTRPIGISEKKLKMKINIDGSLPYYYRAESQKQLINWLEQRIRYYTDEGVKKNQITIITTKTIETSILNGVVKIGNYSITNQPNNKHILFTTARKFKGLESDVIFIIDIDKDTFDSDSNRMVFYVASSRAKSQLELISLLTYGEEEEMIKNITDSQDSRRIRLQTDLGVKLIK</sequence>
<dbReference type="RefSeq" id="WP_107545322.1">
    <property type="nucleotide sequence ID" value="NZ_PZFQ01000044.1"/>
</dbReference>
<evidence type="ECO:0000313" key="4">
    <source>
        <dbReference type="Proteomes" id="UP000241960"/>
    </source>
</evidence>
<dbReference type="InterPro" id="IPR027785">
    <property type="entry name" value="UvrD-like_helicase_C"/>
</dbReference>
<dbReference type="GO" id="GO:0000725">
    <property type="term" value="P:recombinational repair"/>
    <property type="evidence" value="ECO:0007669"/>
    <property type="project" value="TreeGrafter"/>
</dbReference>
<dbReference type="GO" id="GO:0005524">
    <property type="term" value="F:ATP binding"/>
    <property type="evidence" value="ECO:0007669"/>
    <property type="project" value="InterPro"/>
</dbReference>
<dbReference type="Gene3D" id="3.40.50.300">
    <property type="entry name" value="P-loop containing nucleotide triphosphate hydrolases"/>
    <property type="match status" value="2"/>
</dbReference>
<evidence type="ECO:0000259" key="2">
    <source>
        <dbReference type="Pfam" id="PF13538"/>
    </source>
</evidence>